<dbReference type="HOGENOM" id="CLU_046025_2_0_1"/>
<reference evidence="5" key="1">
    <citation type="journal article" date="2014" name="Proc. Natl. Acad. Sci. U.S.A.">
        <title>Extensive sampling of basidiomycete genomes demonstrates inadequacy of the white-rot/brown-rot paradigm for wood decay fungi.</title>
        <authorList>
            <person name="Riley R."/>
            <person name="Salamov A.A."/>
            <person name="Brown D.W."/>
            <person name="Nagy L.G."/>
            <person name="Floudas D."/>
            <person name="Held B.W."/>
            <person name="Levasseur A."/>
            <person name="Lombard V."/>
            <person name="Morin E."/>
            <person name="Otillar R."/>
            <person name="Lindquist E.A."/>
            <person name="Sun H."/>
            <person name="LaButti K.M."/>
            <person name="Schmutz J."/>
            <person name="Jabbour D."/>
            <person name="Luo H."/>
            <person name="Baker S.E."/>
            <person name="Pisabarro A.G."/>
            <person name="Walton J.D."/>
            <person name="Blanchette R.A."/>
            <person name="Henrissat B."/>
            <person name="Martin F."/>
            <person name="Cullen D."/>
            <person name="Hibbett D.S."/>
            <person name="Grigoriev I.V."/>
        </authorList>
    </citation>
    <scope>NUCLEOTIDE SEQUENCE [LARGE SCALE GENOMIC DNA]</scope>
    <source>
        <strain evidence="5">PC15</strain>
    </source>
</reference>
<dbReference type="InParanoid" id="A0A067NVL3"/>
<feature type="transmembrane region" description="Helical" evidence="2">
    <location>
        <begin position="45"/>
        <end position="66"/>
    </location>
</feature>
<feature type="transmembrane region" description="Helical" evidence="2">
    <location>
        <begin position="154"/>
        <end position="177"/>
    </location>
</feature>
<dbReference type="VEuPathDB" id="FungiDB:PLEOSDRAFT_1100449"/>
<sequence>MGVSEEVIGTLLVGIFFNTYLYGLVTYQFAVYYNSPFKDPTWIRAFVGILVVLDTFHTAATIYMAWEYCVTNFDNPAILTVALWPYTFTPIGTALAALLTQIFLGYRMYRLTGQLYLFIILLMFAITSFALGMTCGIKAWIIEELAKLPVLDGLVTAWLAMQMGIDLYITIALCWILSRAKTKFRATDTVINRLMRGAIQTGVFASIFSLGDLVAFLALPHTNIYGMFAIPLGRIYTNTLMDTLLMREGLREVLARSEDGSGMDPNSSIWGRSTGNRGLSRISFNKSIHQSTTGIVVTNPGTADQRDDNKDDHMYVDREERDVFSDIKPTPSAV</sequence>
<protein>
    <recommendedName>
        <fullName evidence="3">DUF6534 domain-containing protein</fullName>
    </recommendedName>
</protein>
<feature type="transmembrane region" description="Helical" evidence="2">
    <location>
        <begin position="12"/>
        <end position="33"/>
    </location>
</feature>
<name>A0A067NVL3_PLEO1</name>
<dbReference type="AlphaFoldDB" id="A0A067NVL3"/>
<evidence type="ECO:0000256" key="1">
    <source>
        <dbReference type="SAM" id="MobiDB-lite"/>
    </source>
</evidence>
<keyword evidence="2" id="KW-0472">Membrane</keyword>
<dbReference type="Pfam" id="PF20152">
    <property type="entry name" value="DUF6534"/>
    <property type="match status" value="1"/>
</dbReference>
<keyword evidence="2" id="KW-1133">Transmembrane helix</keyword>
<dbReference type="STRING" id="1137138.A0A067NVL3"/>
<evidence type="ECO:0000313" key="4">
    <source>
        <dbReference type="EMBL" id="KDQ31929.1"/>
    </source>
</evidence>
<keyword evidence="2" id="KW-0812">Transmembrane</keyword>
<feature type="domain" description="DUF6534" evidence="3">
    <location>
        <begin position="164"/>
        <end position="248"/>
    </location>
</feature>
<dbReference type="EMBL" id="KL198005">
    <property type="protein sequence ID" value="KDQ31929.1"/>
    <property type="molecule type" value="Genomic_DNA"/>
</dbReference>
<feature type="transmembrane region" description="Helical" evidence="2">
    <location>
        <begin position="86"/>
        <end position="104"/>
    </location>
</feature>
<evidence type="ECO:0000313" key="5">
    <source>
        <dbReference type="Proteomes" id="UP000027073"/>
    </source>
</evidence>
<evidence type="ECO:0000256" key="2">
    <source>
        <dbReference type="SAM" id="Phobius"/>
    </source>
</evidence>
<feature type="region of interest" description="Disordered" evidence="1">
    <location>
        <begin position="294"/>
        <end position="334"/>
    </location>
</feature>
<organism evidence="4 5">
    <name type="scientific">Pleurotus ostreatus (strain PC15)</name>
    <name type="common">Oyster mushroom</name>
    <dbReference type="NCBI Taxonomy" id="1137138"/>
    <lineage>
        <taxon>Eukaryota</taxon>
        <taxon>Fungi</taxon>
        <taxon>Dikarya</taxon>
        <taxon>Basidiomycota</taxon>
        <taxon>Agaricomycotina</taxon>
        <taxon>Agaricomycetes</taxon>
        <taxon>Agaricomycetidae</taxon>
        <taxon>Agaricales</taxon>
        <taxon>Pleurotineae</taxon>
        <taxon>Pleurotaceae</taxon>
        <taxon>Pleurotus</taxon>
    </lineage>
</organism>
<evidence type="ECO:0000259" key="3">
    <source>
        <dbReference type="Pfam" id="PF20152"/>
    </source>
</evidence>
<dbReference type="OrthoDB" id="2562493at2759"/>
<dbReference type="PANTHER" id="PTHR40465">
    <property type="entry name" value="CHROMOSOME 1, WHOLE GENOME SHOTGUN SEQUENCE"/>
    <property type="match status" value="1"/>
</dbReference>
<dbReference type="Proteomes" id="UP000027073">
    <property type="component" value="Unassembled WGS sequence"/>
</dbReference>
<dbReference type="PANTHER" id="PTHR40465:SF1">
    <property type="entry name" value="DUF6534 DOMAIN-CONTAINING PROTEIN"/>
    <property type="match status" value="1"/>
</dbReference>
<gene>
    <name evidence="4" type="ORF">PLEOSDRAFT_1100449</name>
</gene>
<dbReference type="InterPro" id="IPR045339">
    <property type="entry name" value="DUF6534"/>
</dbReference>
<proteinExistence type="predicted"/>
<feature type="transmembrane region" description="Helical" evidence="2">
    <location>
        <begin position="198"/>
        <end position="218"/>
    </location>
</feature>
<accession>A0A067NVL3</accession>
<feature type="compositionally biased region" description="Basic and acidic residues" evidence="1">
    <location>
        <begin position="304"/>
        <end position="325"/>
    </location>
</feature>
<feature type="transmembrane region" description="Helical" evidence="2">
    <location>
        <begin position="116"/>
        <end position="142"/>
    </location>
</feature>